<dbReference type="GO" id="GO:0006166">
    <property type="term" value="P:purine ribonucleoside salvage"/>
    <property type="evidence" value="ECO:0007669"/>
    <property type="project" value="UniProtKB-UniRule"/>
</dbReference>
<dbReference type="CDD" id="cd09010">
    <property type="entry name" value="MTAP_SsMTAPII_like_MTIP"/>
    <property type="match status" value="1"/>
</dbReference>
<dbReference type="InParanoid" id="A0A6N7EQY7"/>
<dbReference type="EC" id="2.4.2.1" evidence="3"/>
<dbReference type="SUPFAM" id="SSF53167">
    <property type="entry name" value="Purine and uridine phosphorylases"/>
    <property type="match status" value="1"/>
</dbReference>
<dbReference type="RefSeq" id="WP_152808365.1">
    <property type="nucleotide sequence ID" value="NZ_WHNW01000001.1"/>
</dbReference>
<keyword evidence="1 3" id="KW-0328">Glycosyltransferase</keyword>
<dbReference type="GO" id="GO:0017061">
    <property type="term" value="F:S-methyl-5-thioadenosine phosphorylase activity"/>
    <property type="evidence" value="ECO:0007669"/>
    <property type="project" value="InterPro"/>
</dbReference>
<reference evidence="5 6" key="1">
    <citation type="submission" date="2019-10" db="EMBL/GenBank/DDBJ databases">
        <title>Cardiobacteriales fam. a chemoheterotrophic member of the order Cardiobacteriales, and proposal of Cardiobacteriales fam. nov.</title>
        <authorList>
            <person name="Wang C."/>
        </authorList>
    </citation>
    <scope>NUCLEOTIDE SEQUENCE [LARGE SCALE GENOMIC DNA]</scope>
    <source>
        <strain evidence="5 6">ML27</strain>
    </source>
</reference>
<dbReference type="InterPro" id="IPR035994">
    <property type="entry name" value="Nucleoside_phosphorylase_sf"/>
</dbReference>
<comment type="function">
    <text evidence="3">Purine nucleoside phosphorylase involved in purine salvage.</text>
</comment>
<keyword evidence="6" id="KW-1185">Reference proteome</keyword>
<dbReference type="NCBIfam" id="NF006599">
    <property type="entry name" value="PRK09136.1"/>
    <property type="match status" value="1"/>
</dbReference>
<feature type="site" description="Important for substrate specificity" evidence="3">
    <location>
        <position position="165"/>
    </location>
</feature>
<comment type="pathway">
    <text evidence="3">Purine metabolism; purine nucleoside salvage.</text>
</comment>
<comment type="caution">
    <text evidence="3">Lacks conserved residue(s) required for the propagation of feature annotation.</text>
</comment>
<evidence type="ECO:0000256" key="1">
    <source>
        <dbReference type="ARBA" id="ARBA00022676"/>
    </source>
</evidence>
<evidence type="ECO:0000313" key="6">
    <source>
        <dbReference type="Proteomes" id="UP000471298"/>
    </source>
</evidence>
<dbReference type="Gene3D" id="3.40.50.1580">
    <property type="entry name" value="Nucleoside phosphorylase domain"/>
    <property type="match status" value="1"/>
</dbReference>
<dbReference type="GO" id="GO:0019509">
    <property type="term" value="P:L-methionine salvage from methylthioadenosine"/>
    <property type="evidence" value="ECO:0007669"/>
    <property type="project" value="TreeGrafter"/>
</dbReference>
<dbReference type="InterPro" id="IPR010044">
    <property type="entry name" value="MTAP"/>
</dbReference>
<feature type="site" description="Important for substrate specificity" evidence="3">
    <location>
        <position position="217"/>
    </location>
</feature>
<feature type="binding site" evidence="3">
    <location>
        <begin position="83"/>
        <end position="84"/>
    </location>
    <ligand>
        <name>phosphate</name>
        <dbReference type="ChEBI" id="CHEBI:43474"/>
    </ligand>
</feature>
<feature type="binding site" evidence="3">
    <location>
        <begin position="50"/>
        <end position="51"/>
    </location>
    <ligand>
        <name>phosphate</name>
        <dbReference type="ChEBI" id="CHEBI:43474"/>
    </ligand>
</feature>
<dbReference type="HAMAP" id="MF_01963">
    <property type="entry name" value="MTAP"/>
    <property type="match status" value="1"/>
</dbReference>
<dbReference type="AlphaFoldDB" id="A0A6N7EQY7"/>
<proteinExistence type="inferred from homology"/>
<keyword evidence="2 3" id="KW-0808">Transferase</keyword>
<comment type="similarity">
    <text evidence="3">Belongs to the PNP/MTAP phosphorylase family. MTAP subfamily.</text>
</comment>
<accession>A0A6N7EQY7</accession>
<dbReference type="UniPathway" id="UPA00606"/>
<evidence type="ECO:0000256" key="2">
    <source>
        <dbReference type="ARBA" id="ARBA00022679"/>
    </source>
</evidence>
<feature type="binding site" evidence="3">
    <location>
        <position position="184"/>
    </location>
    <ligand>
        <name>phosphate</name>
        <dbReference type="ChEBI" id="CHEBI:43474"/>
    </ligand>
</feature>
<evidence type="ECO:0000256" key="3">
    <source>
        <dbReference type="HAMAP-Rule" id="MF_01963"/>
    </source>
</evidence>
<sequence>MIGIIGGSSLKSLKQMVIQKKEVVRTPFGIPSSPIILGTLFGAPIAFLARHGVQHTIPPHLINYRANIWALHHVGCQEIYAFSAMCSINDNISVKDIVIPDQLIDYTWDRKSTFFNSQIETVQYTEFLEPYSSQARQKLIHAASEQSQPYHDNATYAITQGPRYETRAEIERYQRDGCHVIGMTGMPEASLAQEIQADYAVCGLVTNVNTGNQQISHREIIANLNQTDQVFDGLLSALLTQPA</sequence>
<dbReference type="InterPro" id="IPR000845">
    <property type="entry name" value="Nucleoside_phosphorylase_d"/>
</dbReference>
<keyword evidence="3" id="KW-0660">Purine salvage</keyword>
<dbReference type="Pfam" id="PF01048">
    <property type="entry name" value="PNP_UDP_1"/>
    <property type="match status" value="1"/>
</dbReference>
<comment type="miscellaneous">
    <text evidence="3">Although this enzyme belongs to the family of MTA phosphorylases based on sequence homology, it lacks several conserved amino acids in the substrate binding pocket that confer specificity towards MTA.</text>
</comment>
<evidence type="ECO:0000313" key="5">
    <source>
        <dbReference type="EMBL" id="MPV85274.1"/>
    </source>
</evidence>
<dbReference type="Proteomes" id="UP000471298">
    <property type="component" value="Unassembled WGS sequence"/>
</dbReference>
<name>A0A6N7EQY7_9GAMM</name>
<comment type="caution">
    <text evidence="5">The sequence shown here is derived from an EMBL/GenBank/DDBJ whole genome shotgun (WGS) entry which is preliminary data.</text>
</comment>
<dbReference type="GO" id="GO:0005829">
    <property type="term" value="C:cytosol"/>
    <property type="evidence" value="ECO:0007669"/>
    <property type="project" value="TreeGrafter"/>
</dbReference>
<dbReference type="EMBL" id="WHNW01000001">
    <property type="protein sequence ID" value="MPV85274.1"/>
    <property type="molecule type" value="Genomic_DNA"/>
</dbReference>
<organism evidence="5 6">
    <name type="scientific">Ostreibacterium oceani</name>
    <dbReference type="NCBI Taxonomy" id="2654998"/>
    <lineage>
        <taxon>Bacteria</taxon>
        <taxon>Pseudomonadati</taxon>
        <taxon>Pseudomonadota</taxon>
        <taxon>Gammaproteobacteria</taxon>
        <taxon>Cardiobacteriales</taxon>
        <taxon>Ostreibacteriaceae</taxon>
        <taxon>Ostreibacterium</taxon>
    </lineage>
</organism>
<gene>
    <name evidence="5" type="ORF">GCU85_00820</name>
</gene>
<comment type="catalytic activity">
    <reaction evidence="3">
        <text>a purine D-ribonucleoside + phosphate = a purine nucleobase + alpha-D-ribose 1-phosphate</text>
        <dbReference type="Rhea" id="RHEA:19805"/>
        <dbReference type="ChEBI" id="CHEBI:26386"/>
        <dbReference type="ChEBI" id="CHEBI:43474"/>
        <dbReference type="ChEBI" id="CHEBI:57720"/>
        <dbReference type="ChEBI" id="CHEBI:142355"/>
        <dbReference type="EC" id="2.4.2.1"/>
    </reaction>
</comment>
<dbReference type="PANTHER" id="PTHR42679">
    <property type="entry name" value="S-METHYL-5'-THIOADENOSINE PHOSPHORYLASE"/>
    <property type="match status" value="1"/>
</dbReference>
<dbReference type="FunCoup" id="A0A6N7EQY7">
    <property type="interactions" value="440"/>
</dbReference>
<protein>
    <recommendedName>
        <fullName evidence="3">Purine nucleoside phosphorylase</fullName>
        <shortName evidence="3">PNP</shortName>
        <ecNumber evidence="3">2.4.2.1</ecNumber>
    </recommendedName>
</protein>
<feature type="binding site" evidence="3">
    <location>
        <position position="8"/>
    </location>
    <ligand>
        <name>phosphate</name>
        <dbReference type="ChEBI" id="CHEBI:43474"/>
    </ligand>
</feature>
<feature type="domain" description="Nucleoside phosphorylase" evidence="4">
    <location>
        <begin position="2"/>
        <end position="239"/>
    </location>
</feature>
<evidence type="ECO:0000259" key="4">
    <source>
        <dbReference type="Pfam" id="PF01048"/>
    </source>
</evidence>
<feature type="binding site" evidence="3">
    <location>
        <position position="183"/>
    </location>
    <ligand>
        <name>substrate</name>
    </ligand>
</feature>
<dbReference type="PANTHER" id="PTHR42679:SF2">
    <property type="entry name" value="S-METHYL-5'-THIOADENOSINE PHOSPHORYLASE"/>
    <property type="match status" value="1"/>
</dbReference>
<comment type="subunit">
    <text evidence="3">Homohexamer. Dimer of a homotrimer.</text>
</comment>